<accession>A0A3G1RP91</accession>
<feature type="region of interest" description="Disordered" evidence="1">
    <location>
        <begin position="59"/>
        <end position="82"/>
    </location>
</feature>
<organism evidence="2">
    <name type="scientific">Duck rhabdovirus</name>
    <dbReference type="NCBI Taxonomy" id="2212761"/>
    <lineage>
        <taxon>Viruses</taxon>
        <taxon>Riboviria</taxon>
        <taxon>Orthornavirae</taxon>
        <taxon>Negarnaviricota</taxon>
        <taxon>Haploviricotina</taxon>
        <taxon>Monjiviricetes</taxon>
        <taxon>Mononegavirales</taxon>
        <taxon>Rhabdoviridae</taxon>
    </lineage>
</organism>
<dbReference type="EMBL" id="MH453812">
    <property type="protein sequence ID" value="AXF38660.1"/>
    <property type="molecule type" value="Viral_cRNA"/>
</dbReference>
<gene>
    <name evidence="2" type="primary">P</name>
</gene>
<name>A0A3G1RP91_9RHAB</name>
<evidence type="ECO:0000313" key="2">
    <source>
        <dbReference type="EMBL" id="AXF38660.1"/>
    </source>
</evidence>
<feature type="region of interest" description="Disordered" evidence="1">
    <location>
        <begin position="112"/>
        <end position="132"/>
    </location>
</feature>
<evidence type="ECO:0000256" key="1">
    <source>
        <dbReference type="SAM" id="MobiDB-lite"/>
    </source>
</evidence>
<reference evidence="2" key="1">
    <citation type="journal article" date="2018" name="Mol. Ecol.">
        <title>Virus-virus interactions and host ecology are associated with RNA virome structure in wild birds.</title>
        <authorList>
            <person name="Wille M."/>
            <person name="Eden J.S."/>
            <person name="Shi M."/>
            <person name="Klaassen M."/>
            <person name="Hurt A.C."/>
            <person name="Holmes E.C."/>
        </authorList>
    </citation>
    <scope>NUCLEOTIDE SEQUENCE</scope>
    <source>
        <strain evidence="2">MW23</strain>
    </source>
</reference>
<proteinExistence type="predicted"/>
<sequence length="279" mass="31556">MKKMAGLVKRIGYNLNKIRGAMDLDPLEEKVDNVQVLPPPDLNPEEKAIFEQTTGVKLEEETRPPTTMSSQEFKKEISSDEEIVERGPTISRAESIVVEKRLDDLSVNPSEIGSAREDLASPPPITREGSPAVLTRQSSPQTLSGMYFTAQDTLLQTTPSTQIRINHSTKTVISDVPEFVLDRTEFLTYQRKLLEAIGYQFEIRGQTESPTGWYRIMKLLKAGFILRGPRKPLTITLEKAPQLNVDPAKIPFDCPQDDQEAVILLCKHTKIWYFVQSQW</sequence>
<protein>
    <submittedName>
        <fullName evidence="2">Phosphoprotein</fullName>
    </submittedName>
</protein>